<evidence type="ECO:0000259" key="4">
    <source>
        <dbReference type="PROSITE" id="PS01124"/>
    </source>
</evidence>
<evidence type="ECO:0000256" key="3">
    <source>
        <dbReference type="ARBA" id="ARBA00023163"/>
    </source>
</evidence>
<dbReference type="GO" id="GO:0043565">
    <property type="term" value="F:sequence-specific DNA binding"/>
    <property type="evidence" value="ECO:0007669"/>
    <property type="project" value="InterPro"/>
</dbReference>
<organism evidence="5 6">
    <name type="scientific">Lucifera butyrica</name>
    <dbReference type="NCBI Taxonomy" id="1351585"/>
    <lineage>
        <taxon>Bacteria</taxon>
        <taxon>Bacillati</taxon>
        <taxon>Bacillota</taxon>
        <taxon>Negativicutes</taxon>
        <taxon>Veillonellales</taxon>
        <taxon>Veillonellaceae</taxon>
        <taxon>Lucifera</taxon>
    </lineage>
</organism>
<dbReference type="InterPro" id="IPR046532">
    <property type="entry name" value="DUF6597"/>
</dbReference>
<dbReference type="Proteomes" id="UP000277811">
    <property type="component" value="Unassembled WGS sequence"/>
</dbReference>
<dbReference type="Pfam" id="PF12833">
    <property type="entry name" value="HTH_18"/>
    <property type="match status" value="1"/>
</dbReference>
<dbReference type="SMART" id="SM00342">
    <property type="entry name" value="HTH_ARAC"/>
    <property type="match status" value="1"/>
</dbReference>
<dbReference type="PANTHER" id="PTHR46796:SF13">
    <property type="entry name" value="HTH-TYPE TRANSCRIPTIONAL ACTIVATOR RHAS"/>
    <property type="match status" value="1"/>
</dbReference>
<sequence length="279" mass="31477">MHALSDLFYPLIARPKHTLQYMEIPPSNLLRPYIRCFWGSACPQPPFPEAEKAESPTLVIPDACMDIIVTINHSSGKINAAFCGINDVPFSAAADNRTALTSTFAIRFYFWAVALFADTGMKEALNTFTDVDHYFRDFREKLTGALLERQTITGRAAAAENYLLHRLKNSHPANPNVLNAFHLILKSKGLVCVPDLCATLAVSPRQLERLFAEFTGASPKKIADIIRFQMIWQDMLCARSRNFSDLAYRYQFSDQSHFINNFKKFAGQTPLTALQYARS</sequence>
<accession>A0A498R9X7</accession>
<dbReference type="GO" id="GO:0003700">
    <property type="term" value="F:DNA-binding transcription factor activity"/>
    <property type="evidence" value="ECO:0007669"/>
    <property type="project" value="InterPro"/>
</dbReference>
<evidence type="ECO:0000313" key="6">
    <source>
        <dbReference type="Proteomes" id="UP000277811"/>
    </source>
</evidence>
<dbReference type="PROSITE" id="PS01124">
    <property type="entry name" value="HTH_ARAC_FAMILY_2"/>
    <property type="match status" value="1"/>
</dbReference>
<proteinExistence type="predicted"/>
<dbReference type="Pfam" id="PF20240">
    <property type="entry name" value="DUF6597"/>
    <property type="match status" value="1"/>
</dbReference>
<dbReference type="SUPFAM" id="SSF46689">
    <property type="entry name" value="Homeodomain-like"/>
    <property type="match status" value="1"/>
</dbReference>
<name>A0A498R9X7_9FIRM</name>
<protein>
    <recommendedName>
        <fullName evidence="4">HTH araC/xylS-type domain-containing protein</fullName>
    </recommendedName>
</protein>
<keyword evidence="2" id="KW-0238">DNA-binding</keyword>
<keyword evidence="3" id="KW-0804">Transcription</keyword>
<gene>
    <name evidence="5" type="ORF">LUCI_3459</name>
</gene>
<evidence type="ECO:0000313" key="5">
    <source>
        <dbReference type="EMBL" id="VBB08191.1"/>
    </source>
</evidence>
<dbReference type="RefSeq" id="WP_122629108.1">
    <property type="nucleotide sequence ID" value="NZ_UPPP01000084.1"/>
</dbReference>
<feature type="domain" description="HTH araC/xylS-type" evidence="4">
    <location>
        <begin position="175"/>
        <end position="276"/>
    </location>
</feature>
<dbReference type="InterPro" id="IPR050204">
    <property type="entry name" value="AraC_XylS_family_regulators"/>
</dbReference>
<dbReference type="InterPro" id="IPR009057">
    <property type="entry name" value="Homeodomain-like_sf"/>
</dbReference>
<dbReference type="EMBL" id="UPPP01000084">
    <property type="protein sequence ID" value="VBB08191.1"/>
    <property type="molecule type" value="Genomic_DNA"/>
</dbReference>
<dbReference type="PANTHER" id="PTHR46796">
    <property type="entry name" value="HTH-TYPE TRANSCRIPTIONAL ACTIVATOR RHAS-RELATED"/>
    <property type="match status" value="1"/>
</dbReference>
<evidence type="ECO:0000256" key="2">
    <source>
        <dbReference type="ARBA" id="ARBA00023125"/>
    </source>
</evidence>
<dbReference type="InterPro" id="IPR018060">
    <property type="entry name" value="HTH_AraC"/>
</dbReference>
<reference evidence="5 6" key="1">
    <citation type="submission" date="2018-06" db="EMBL/GenBank/DDBJ databases">
        <authorList>
            <person name="Strepis N."/>
        </authorList>
    </citation>
    <scope>NUCLEOTIDE SEQUENCE [LARGE SCALE GENOMIC DNA]</scope>
    <source>
        <strain evidence="5">LUCI</strain>
    </source>
</reference>
<dbReference type="AlphaFoldDB" id="A0A498R9X7"/>
<keyword evidence="1" id="KW-0805">Transcription regulation</keyword>
<keyword evidence="6" id="KW-1185">Reference proteome</keyword>
<dbReference type="OrthoDB" id="323290at2"/>
<evidence type="ECO:0000256" key="1">
    <source>
        <dbReference type="ARBA" id="ARBA00023015"/>
    </source>
</evidence>
<dbReference type="Gene3D" id="1.10.10.60">
    <property type="entry name" value="Homeodomain-like"/>
    <property type="match status" value="1"/>
</dbReference>